<comment type="caution">
    <text evidence="3">The sequence shown here is derived from an EMBL/GenBank/DDBJ whole genome shotgun (WGS) entry which is preliminary data.</text>
</comment>
<dbReference type="Gene3D" id="2.60.40.10">
    <property type="entry name" value="Immunoglobulins"/>
    <property type="match status" value="1"/>
</dbReference>
<evidence type="ECO:0000259" key="2">
    <source>
        <dbReference type="PROSITE" id="PS50835"/>
    </source>
</evidence>
<gene>
    <name evidence="3" type="primary">AVEN_84588_1</name>
    <name evidence="3" type="ORF">CEXT_536631</name>
</gene>
<keyword evidence="1" id="KW-1015">Disulfide bond</keyword>
<dbReference type="PANTHER" id="PTHR21261">
    <property type="entry name" value="BEAT PROTEIN"/>
    <property type="match status" value="1"/>
</dbReference>
<protein>
    <recommendedName>
        <fullName evidence="2">Ig-like domain-containing protein</fullName>
    </recommendedName>
</protein>
<dbReference type="Proteomes" id="UP001054945">
    <property type="component" value="Unassembled WGS sequence"/>
</dbReference>
<dbReference type="PANTHER" id="PTHR21261:SF15">
    <property type="entry name" value="BEATEN PATH IIIA, ISOFORM D-RELATED"/>
    <property type="match status" value="1"/>
</dbReference>
<sequence length="137" mass="15229">MAHEMALPDFRLSLEGAYLLSKSGRSTVYLTNVTLETEGRFTCQVSADEPYFGCVQVHRNISVYVPPEESPEISGEFTDYGENLTIRCLSAKSKPAANLSWYINDVMVSTNGTFNCPSGNSNLRALTSYCFQKEDPH</sequence>
<name>A0AAV4Q905_CAEEX</name>
<keyword evidence="4" id="KW-1185">Reference proteome</keyword>
<dbReference type="Pfam" id="PF08205">
    <property type="entry name" value="C2-set_2"/>
    <property type="match status" value="1"/>
</dbReference>
<dbReference type="InterPro" id="IPR013162">
    <property type="entry name" value="CD80_C2-set"/>
</dbReference>
<dbReference type="InterPro" id="IPR013783">
    <property type="entry name" value="Ig-like_fold"/>
</dbReference>
<proteinExistence type="predicted"/>
<dbReference type="SUPFAM" id="SSF48726">
    <property type="entry name" value="Immunoglobulin"/>
    <property type="match status" value="1"/>
</dbReference>
<accession>A0AAV4Q905</accession>
<evidence type="ECO:0000256" key="1">
    <source>
        <dbReference type="ARBA" id="ARBA00023157"/>
    </source>
</evidence>
<organism evidence="3 4">
    <name type="scientific">Caerostris extrusa</name>
    <name type="common">Bark spider</name>
    <name type="synonym">Caerostris bankana</name>
    <dbReference type="NCBI Taxonomy" id="172846"/>
    <lineage>
        <taxon>Eukaryota</taxon>
        <taxon>Metazoa</taxon>
        <taxon>Ecdysozoa</taxon>
        <taxon>Arthropoda</taxon>
        <taxon>Chelicerata</taxon>
        <taxon>Arachnida</taxon>
        <taxon>Araneae</taxon>
        <taxon>Araneomorphae</taxon>
        <taxon>Entelegynae</taxon>
        <taxon>Araneoidea</taxon>
        <taxon>Araneidae</taxon>
        <taxon>Caerostris</taxon>
    </lineage>
</organism>
<evidence type="ECO:0000313" key="3">
    <source>
        <dbReference type="EMBL" id="GIY05560.1"/>
    </source>
</evidence>
<feature type="domain" description="Ig-like" evidence="2">
    <location>
        <begin position="67"/>
        <end position="127"/>
    </location>
</feature>
<evidence type="ECO:0000313" key="4">
    <source>
        <dbReference type="Proteomes" id="UP001054945"/>
    </source>
</evidence>
<dbReference type="PROSITE" id="PS50835">
    <property type="entry name" value="IG_LIKE"/>
    <property type="match status" value="1"/>
</dbReference>
<reference evidence="3 4" key="1">
    <citation type="submission" date="2021-06" db="EMBL/GenBank/DDBJ databases">
        <title>Caerostris extrusa draft genome.</title>
        <authorList>
            <person name="Kono N."/>
            <person name="Arakawa K."/>
        </authorList>
    </citation>
    <scope>NUCLEOTIDE SEQUENCE [LARGE SCALE GENOMIC DNA]</scope>
</reference>
<dbReference type="EMBL" id="BPLR01005856">
    <property type="protein sequence ID" value="GIY05560.1"/>
    <property type="molecule type" value="Genomic_DNA"/>
</dbReference>
<dbReference type="InterPro" id="IPR007110">
    <property type="entry name" value="Ig-like_dom"/>
</dbReference>
<dbReference type="AlphaFoldDB" id="A0AAV4Q905"/>
<dbReference type="InterPro" id="IPR036179">
    <property type="entry name" value="Ig-like_dom_sf"/>
</dbReference>